<keyword evidence="10" id="KW-0460">Magnesium</keyword>
<dbReference type="AlphaFoldDB" id="A0A183ID74"/>
<dbReference type="OrthoDB" id="1405469at2759"/>
<keyword evidence="5" id="KW-0808">Transferase</keyword>
<comment type="cofactor">
    <cofactor evidence="1">
        <name>Mg(2+)</name>
        <dbReference type="ChEBI" id="CHEBI:18420"/>
    </cofactor>
</comment>
<evidence type="ECO:0000256" key="3">
    <source>
        <dbReference type="ARBA" id="ARBA00012513"/>
    </source>
</evidence>
<keyword evidence="7" id="KW-0547">Nucleotide-binding</keyword>
<keyword evidence="9" id="KW-0067">ATP-binding</keyword>
<organism evidence="16">
    <name type="scientific">Soboliphyme baturini</name>
    <dbReference type="NCBI Taxonomy" id="241478"/>
    <lineage>
        <taxon>Eukaryota</taxon>
        <taxon>Metazoa</taxon>
        <taxon>Ecdysozoa</taxon>
        <taxon>Nematoda</taxon>
        <taxon>Enoplea</taxon>
        <taxon>Dorylaimia</taxon>
        <taxon>Dioctophymatida</taxon>
        <taxon>Dioctophymatoidea</taxon>
        <taxon>Soboliphymatidae</taxon>
        <taxon>Soboliphyme</taxon>
    </lineage>
</organism>
<evidence type="ECO:0000256" key="12">
    <source>
        <dbReference type="ARBA" id="ARBA00047899"/>
    </source>
</evidence>
<dbReference type="GO" id="GO:0004674">
    <property type="term" value="F:protein serine/threonine kinase activity"/>
    <property type="evidence" value="ECO:0007669"/>
    <property type="project" value="UniProtKB-KW"/>
</dbReference>
<dbReference type="GO" id="GO:0090141">
    <property type="term" value="P:positive regulation of mitochondrial fission"/>
    <property type="evidence" value="ECO:0007669"/>
    <property type="project" value="TreeGrafter"/>
</dbReference>
<dbReference type="Proteomes" id="UP000270296">
    <property type="component" value="Unassembled WGS sequence"/>
</dbReference>
<evidence type="ECO:0000256" key="7">
    <source>
        <dbReference type="ARBA" id="ARBA00022741"/>
    </source>
</evidence>
<dbReference type="GO" id="GO:0000422">
    <property type="term" value="P:autophagy of mitochondrion"/>
    <property type="evidence" value="ECO:0007669"/>
    <property type="project" value="TreeGrafter"/>
</dbReference>
<evidence type="ECO:0000256" key="2">
    <source>
        <dbReference type="ARBA" id="ARBA00004173"/>
    </source>
</evidence>
<evidence type="ECO:0000313" key="14">
    <source>
        <dbReference type="EMBL" id="VDO94751.1"/>
    </source>
</evidence>
<evidence type="ECO:0000256" key="6">
    <source>
        <dbReference type="ARBA" id="ARBA00022723"/>
    </source>
</evidence>
<dbReference type="InterPro" id="IPR051511">
    <property type="entry name" value="MitoQC_Scaffold_Kinases"/>
</dbReference>
<evidence type="ECO:0000313" key="16">
    <source>
        <dbReference type="WBParaSite" id="SBAD_0000163901-mRNA-1"/>
    </source>
</evidence>
<dbReference type="GO" id="GO:0005739">
    <property type="term" value="C:mitochondrion"/>
    <property type="evidence" value="ECO:0007669"/>
    <property type="project" value="UniProtKB-SubCell"/>
</dbReference>
<dbReference type="WBParaSite" id="SBAD_0000163901-mRNA-1">
    <property type="protein sequence ID" value="SBAD_0000163901-mRNA-1"/>
    <property type="gene ID" value="SBAD_0000163901"/>
</dbReference>
<evidence type="ECO:0000256" key="13">
    <source>
        <dbReference type="ARBA" id="ARBA00048679"/>
    </source>
</evidence>
<dbReference type="GO" id="GO:0005524">
    <property type="term" value="F:ATP binding"/>
    <property type="evidence" value="ECO:0007669"/>
    <property type="project" value="UniProtKB-KW"/>
</dbReference>
<dbReference type="EC" id="2.7.11.1" evidence="3"/>
<dbReference type="PANTHER" id="PTHR22972:SF7">
    <property type="entry name" value="SERINE_THREONINE-PROTEIN KINASE PINK1, MITOCHONDRIAL"/>
    <property type="match status" value="1"/>
</dbReference>
<reference evidence="16" key="1">
    <citation type="submission" date="2016-06" db="UniProtKB">
        <authorList>
            <consortium name="WormBaseParasite"/>
        </authorList>
    </citation>
    <scope>IDENTIFICATION</scope>
</reference>
<evidence type="ECO:0000256" key="11">
    <source>
        <dbReference type="ARBA" id="ARBA00023128"/>
    </source>
</evidence>
<keyword evidence="11" id="KW-0496">Mitochondrion</keyword>
<dbReference type="EMBL" id="UZAM01006868">
    <property type="protein sequence ID" value="VDO94751.1"/>
    <property type="molecule type" value="Genomic_DNA"/>
</dbReference>
<evidence type="ECO:0000256" key="5">
    <source>
        <dbReference type="ARBA" id="ARBA00022679"/>
    </source>
</evidence>
<dbReference type="GO" id="GO:0042981">
    <property type="term" value="P:regulation of apoptotic process"/>
    <property type="evidence" value="ECO:0007669"/>
    <property type="project" value="TreeGrafter"/>
</dbReference>
<accession>A0A183ID74</accession>
<comment type="catalytic activity">
    <reaction evidence="13">
        <text>L-seryl-[protein] + ATP = O-phospho-L-seryl-[protein] + ADP + H(+)</text>
        <dbReference type="Rhea" id="RHEA:17989"/>
        <dbReference type="Rhea" id="RHEA-COMP:9863"/>
        <dbReference type="Rhea" id="RHEA-COMP:11604"/>
        <dbReference type="ChEBI" id="CHEBI:15378"/>
        <dbReference type="ChEBI" id="CHEBI:29999"/>
        <dbReference type="ChEBI" id="CHEBI:30616"/>
        <dbReference type="ChEBI" id="CHEBI:83421"/>
        <dbReference type="ChEBI" id="CHEBI:456216"/>
        <dbReference type="EC" id="2.7.11.1"/>
    </reaction>
</comment>
<comment type="subcellular location">
    <subcellularLocation>
        <location evidence="2">Mitochondrion</location>
    </subcellularLocation>
</comment>
<gene>
    <name evidence="14" type="ORF">SBAD_LOCUS1568</name>
</gene>
<comment type="catalytic activity">
    <reaction evidence="12">
        <text>L-threonyl-[protein] + ATP = O-phospho-L-threonyl-[protein] + ADP + H(+)</text>
        <dbReference type="Rhea" id="RHEA:46608"/>
        <dbReference type="Rhea" id="RHEA-COMP:11060"/>
        <dbReference type="Rhea" id="RHEA-COMP:11605"/>
        <dbReference type="ChEBI" id="CHEBI:15378"/>
        <dbReference type="ChEBI" id="CHEBI:30013"/>
        <dbReference type="ChEBI" id="CHEBI:30616"/>
        <dbReference type="ChEBI" id="CHEBI:61977"/>
        <dbReference type="ChEBI" id="CHEBI:456216"/>
        <dbReference type="EC" id="2.7.11.1"/>
    </reaction>
</comment>
<dbReference type="PANTHER" id="PTHR22972">
    <property type="entry name" value="SERINE/THREONINE PROTEIN KINASE"/>
    <property type="match status" value="1"/>
</dbReference>
<protein>
    <recommendedName>
        <fullName evidence="3">non-specific serine/threonine protein kinase</fullName>
        <ecNumber evidence="3">2.7.11.1</ecNumber>
    </recommendedName>
</protein>
<dbReference type="GO" id="GO:0046872">
    <property type="term" value="F:metal ion binding"/>
    <property type="evidence" value="ECO:0007669"/>
    <property type="project" value="UniProtKB-KW"/>
</dbReference>
<evidence type="ECO:0000256" key="10">
    <source>
        <dbReference type="ARBA" id="ARBA00022842"/>
    </source>
</evidence>
<reference evidence="14 15" key="2">
    <citation type="submission" date="2018-11" db="EMBL/GenBank/DDBJ databases">
        <authorList>
            <consortium name="Pathogen Informatics"/>
        </authorList>
    </citation>
    <scope>NUCLEOTIDE SEQUENCE [LARGE SCALE GENOMIC DNA]</scope>
</reference>
<evidence type="ECO:0000256" key="9">
    <source>
        <dbReference type="ARBA" id="ARBA00022840"/>
    </source>
</evidence>
<keyword evidence="15" id="KW-1185">Reference proteome</keyword>
<evidence type="ECO:0000256" key="1">
    <source>
        <dbReference type="ARBA" id="ARBA00001946"/>
    </source>
</evidence>
<keyword evidence="4" id="KW-0723">Serine/threonine-protein kinase</keyword>
<sequence length="295" mass="33689">MFRLLAYAGRMVRLARFEFFRFFGSTRSLLVSRNVLTKAAGIARVTFRGPILNRIFRSFTPNSRFTLLRAALVGTSLRWPGTFTMRRYCWTSGMLIRNFSPDRYAVTITQSLKNAFVYRMNQASTEYPASLSAYEIGRHISNGCNAAVYEARLRELTHLETETSTNIASAAGTSLVSSGRFRNRPSKNILSSKIDDYPLAIKMMFNYGMANRRDFVFYEMGPELVPACCCSTSIHIREKMLPRPHPNIVRMFSAFVDQVPLFPDSEALYPAALPRLQFDEGYGHNETLFIVMKRQ</sequence>
<evidence type="ECO:0000256" key="8">
    <source>
        <dbReference type="ARBA" id="ARBA00022777"/>
    </source>
</evidence>
<keyword evidence="8" id="KW-0418">Kinase</keyword>
<evidence type="ECO:0000313" key="15">
    <source>
        <dbReference type="Proteomes" id="UP000270296"/>
    </source>
</evidence>
<keyword evidence="6" id="KW-0479">Metal-binding</keyword>
<evidence type="ECO:0000256" key="4">
    <source>
        <dbReference type="ARBA" id="ARBA00022527"/>
    </source>
</evidence>
<name>A0A183ID74_9BILA</name>
<proteinExistence type="predicted"/>